<dbReference type="RefSeq" id="WP_013406881.1">
    <property type="nucleotide sequence ID" value="NC_014655.1"/>
</dbReference>
<dbReference type="PROSITE" id="PS50106">
    <property type="entry name" value="PDZ"/>
    <property type="match status" value="1"/>
</dbReference>
<keyword evidence="3" id="KW-1185">Reference proteome</keyword>
<evidence type="ECO:0000259" key="1">
    <source>
        <dbReference type="PROSITE" id="PS50106"/>
    </source>
</evidence>
<organism evidence="2 3">
    <name type="scientific">Leadbetterella byssophila (strain DSM 17132 / JCM 16389 / KACC 11308 / NBRC 106382 / 4M15)</name>
    <dbReference type="NCBI Taxonomy" id="649349"/>
    <lineage>
        <taxon>Bacteria</taxon>
        <taxon>Pseudomonadati</taxon>
        <taxon>Bacteroidota</taxon>
        <taxon>Cytophagia</taxon>
        <taxon>Cytophagales</taxon>
        <taxon>Leadbetterellaceae</taxon>
        <taxon>Leadbetterella</taxon>
    </lineage>
</organism>
<dbReference type="GO" id="GO:0006508">
    <property type="term" value="P:proteolysis"/>
    <property type="evidence" value="ECO:0007669"/>
    <property type="project" value="InterPro"/>
</dbReference>
<dbReference type="InterPro" id="IPR045175">
    <property type="entry name" value="M28_fam"/>
</dbReference>
<dbReference type="EMBL" id="CP002305">
    <property type="protein sequence ID" value="ADQ15823.1"/>
    <property type="molecule type" value="Genomic_DNA"/>
</dbReference>
<dbReference type="Pfam" id="PF13180">
    <property type="entry name" value="PDZ_2"/>
    <property type="match status" value="1"/>
</dbReference>
<dbReference type="GO" id="GO:0008235">
    <property type="term" value="F:metalloexopeptidase activity"/>
    <property type="evidence" value="ECO:0007669"/>
    <property type="project" value="InterPro"/>
</dbReference>
<dbReference type="eggNOG" id="COG2234">
    <property type="taxonomic scope" value="Bacteria"/>
</dbReference>
<protein>
    <submittedName>
        <fullName evidence="2">Peptidase M28</fullName>
    </submittedName>
</protein>
<dbReference type="OrthoDB" id="1521787at2"/>
<feature type="domain" description="PDZ" evidence="1">
    <location>
        <begin position="284"/>
        <end position="352"/>
    </location>
</feature>
<reference key="1">
    <citation type="submission" date="2010-11" db="EMBL/GenBank/DDBJ databases">
        <title>The complete genome of Leadbetterella byssophila DSM 17132.</title>
        <authorList>
            <consortium name="US DOE Joint Genome Institute (JGI-PGF)"/>
            <person name="Lucas S."/>
            <person name="Copeland A."/>
            <person name="Lapidus A."/>
            <person name="Glavina del Rio T."/>
            <person name="Dalin E."/>
            <person name="Tice H."/>
            <person name="Bruce D."/>
            <person name="Goodwin L."/>
            <person name="Pitluck S."/>
            <person name="Kyrpides N."/>
            <person name="Mavromatis K."/>
            <person name="Ivanova N."/>
            <person name="Teshima H."/>
            <person name="Brettin T."/>
            <person name="Detter J.C."/>
            <person name="Han C."/>
            <person name="Tapia R."/>
            <person name="Land M."/>
            <person name="Hauser L."/>
            <person name="Markowitz V."/>
            <person name="Cheng J.-F."/>
            <person name="Hugenholtz P."/>
            <person name="Woyke T."/>
            <person name="Wu D."/>
            <person name="Tindall B."/>
            <person name="Pomrenke H.G."/>
            <person name="Brambilla E."/>
            <person name="Klenk H.-P."/>
            <person name="Eisen J.A."/>
        </authorList>
    </citation>
    <scope>NUCLEOTIDE SEQUENCE [LARGE SCALE GENOMIC DNA]</scope>
    <source>
        <strain>DSM 17132</strain>
    </source>
</reference>
<dbReference type="Pfam" id="PF04389">
    <property type="entry name" value="Peptidase_M28"/>
    <property type="match status" value="1"/>
</dbReference>
<dbReference type="InterPro" id="IPR007484">
    <property type="entry name" value="Peptidase_M28"/>
</dbReference>
<dbReference type="HOGENOM" id="CLU_019932_1_1_10"/>
<gene>
    <name evidence="2" type="ordered locus">Lbys_0027</name>
</gene>
<dbReference type="SUPFAM" id="SSF50156">
    <property type="entry name" value="PDZ domain-like"/>
    <property type="match status" value="1"/>
</dbReference>
<reference evidence="2 3" key="2">
    <citation type="journal article" date="2011" name="Stand. Genomic Sci.">
        <title>Complete genome sequence of Leadbetterella byssophila type strain (4M15).</title>
        <authorList>
            <person name="Abt B."/>
            <person name="Teshima H."/>
            <person name="Lucas S."/>
            <person name="Lapidus A."/>
            <person name="Del Rio T.G."/>
            <person name="Nolan M."/>
            <person name="Tice H."/>
            <person name="Cheng J.F."/>
            <person name="Pitluck S."/>
            <person name="Liolios K."/>
            <person name="Pagani I."/>
            <person name="Ivanova N."/>
            <person name="Mavromatis K."/>
            <person name="Pati A."/>
            <person name="Tapia R."/>
            <person name="Han C."/>
            <person name="Goodwin L."/>
            <person name="Chen A."/>
            <person name="Palaniappan K."/>
            <person name="Land M."/>
            <person name="Hauser L."/>
            <person name="Chang Y.J."/>
            <person name="Jeffries C.D."/>
            <person name="Rohde M."/>
            <person name="Goker M."/>
            <person name="Tindall B.J."/>
            <person name="Detter J.C."/>
            <person name="Woyke T."/>
            <person name="Bristow J."/>
            <person name="Eisen J.A."/>
            <person name="Markowitz V."/>
            <person name="Hugenholtz P."/>
            <person name="Klenk H.P."/>
            <person name="Kyrpides N.C."/>
        </authorList>
    </citation>
    <scope>NUCLEOTIDE SEQUENCE [LARGE SCALE GENOMIC DNA]</scope>
    <source>
        <strain evidence="3">DSM 17132 / JCM 16389 / KACC 11308 / NBRC 106382 / 4M15</strain>
    </source>
</reference>
<sequence length="384" mass="42895">MFRIILLFLLIPFFAKAQIIEEARLVKHVEFLASDKLEGRAPGTKGDKRASEYIVSQFKKIGLKPYPSYKDSFVIQRGKDIKTNNILGYLDNGKEHTVIIGAHYDHLGTKKGQVYNGADDNASGVAAMLELARYYSTNKAVENYNYLFVAFSGEEWGLLGSKHLADRLSPENINLMINLDMIGRYREDKGLTIGGVGTSTVLEKWGPELGMCMELNFQIDSSGVGPSDHTSFYHKGIPVLFLFTGAHEDYHKPSDDTDKLNFRGIKLISNYVIQLMSHLDELPKIDFKKTREPAPTGRTQFKVSLGVLPNYEYNGTGLKIELVSQGKPASQAGIKAGDVLLKLDDTELQDINTYVDVLGRLEKGQRVQVVLDRKGEKISKEITL</sequence>
<dbReference type="InterPro" id="IPR036034">
    <property type="entry name" value="PDZ_sf"/>
</dbReference>
<dbReference type="AlphaFoldDB" id="E4RRJ4"/>
<evidence type="ECO:0000313" key="2">
    <source>
        <dbReference type="EMBL" id="ADQ15823.1"/>
    </source>
</evidence>
<dbReference type="Gene3D" id="3.40.630.10">
    <property type="entry name" value="Zn peptidases"/>
    <property type="match status" value="1"/>
</dbReference>
<dbReference type="eggNOG" id="COG0265">
    <property type="taxonomic scope" value="Bacteria"/>
</dbReference>
<dbReference type="PANTHER" id="PTHR12147:SF26">
    <property type="entry name" value="PEPTIDASE M28 DOMAIN-CONTAINING PROTEIN"/>
    <property type="match status" value="1"/>
</dbReference>
<dbReference type="SUPFAM" id="SSF53187">
    <property type="entry name" value="Zn-dependent exopeptidases"/>
    <property type="match status" value="1"/>
</dbReference>
<dbReference type="PANTHER" id="PTHR12147">
    <property type="entry name" value="METALLOPEPTIDASE M28 FAMILY MEMBER"/>
    <property type="match status" value="1"/>
</dbReference>
<evidence type="ECO:0000313" key="3">
    <source>
        <dbReference type="Proteomes" id="UP000007435"/>
    </source>
</evidence>
<dbReference type="Gene3D" id="2.30.42.10">
    <property type="match status" value="1"/>
</dbReference>
<dbReference type="KEGG" id="lby:Lbys_0027"/>
<accession>E4RRJ4</accession>
<dbReference type="Proteomes" id="UP000007435">
    <property type="component" value="Chromosome"/>
</dbReference>
<name>E4RRJ4_LEAB4</name>
<dbReference type="SMART" id="SM00228">
    <property type="entry name" value="PDZ"/>
    <property type="match status" value="1"/>
</dbReference>
<dbReference type="STRING" id="649349.Lbys_0027"/>
<proteinExistence type="predicted"/>
<dbReference type="InterPro" id="IPR001478">
    <property type="entry name" value="PDZ"/>
</dbReference>